<dbReference type="RefSeq" id="WP_182219858.1">
    <property type="nucleotide sequence ID" value="NZ_JACEZS010000020.1"/>
</dbReference>
<reference evidence="2 3" key="1">
    <citation type="submission" date="2020-07" db="EMBL/GenBank/DDBJ databases">
        <title>Novel species isolated from subtropical streams in China.</title>
        <authorList>
            <person name="Lu H."/>
        </authorList>
    </citation>
    <scope>NUCLEOTIDE SEQUENCE [LARGE SCALE GENOMIC DNA]</scope>
    <source>
        <strain evidence="2 3">FT3S</strain>
    </source>
</reference>
<dbReference type="Proteomes" id="UP000566711">
    <property type="component" value="Unassembled WGS sequence"/>
</dbReference>
<dbReference type="GO" id="GO:0007165">
    <property type="term" value="P:signal transduction"/>
    <property type="evidence" value="ECO:0007669"/>
    <property type="project" value="InterPro"/>
</dbReference>
<feature type="domain" description="CheW-like" evidence="1">
    <location>
        <begin position="42"/>
        <end position="180"/>
    </location>
</feature>
<evidence type="ECO:0000259" key="1">
    <source>
        <dbReference type="PROSITE" id="PS50851"/>
    </source>
</evidence>
<dbReference type="GO" id="GO:0006935">
    <property type="term" value="P:chemotaxis"/>
    <property type="evidence" value="ECO:0007669"/>
    <property type="project" value="InterPro"/>
</dbReference>
<dbReference type="AlphaFoldDB" id="A0A7W2I8R5"/>
<dbReference type="SUPFAM" id="SSF50341">
    <property type="entry name" value="CheW-like"/>
    <property type="match status" value="1"/>
</dbReference>
<organism evidence="2 3">
    <name type="scientific">Rugamonas fusca</name>
    <dbReference type="NCBI Taxonomy" id="2758568"/>
    <lineage>
        <taxon>Bacteria</taxon>
        <taxon>Pseudomonadati</taxon>
        <taxon>Pseudomonadota</taxon>
        <taxon>Betaproteobacteria</taxon>
        <taxon>Burkholderiales</taxon>
        <taxon>Oxalobacteraceae</taxon>
        <taxon>Telluria group</taxon>
        <taxon>Rugamonas</taxon>
    </lineage>
</organism>
<dbReference type="InterPro" id="IPR036061">
    <property type="entry name" value="CheW-like_dom_sf"/>
</dbReference>
<comment type="caution">
    <text evidence="2">The sequence shown here is derived from an EMBL/GenBank/DDBJ whole genome shotgun (WGS) entry which is preliminary data.</text>
</comment>
<dbReference type="Gene3D" id="2.40.50.180">
    <property type="entry name" value="CheA-289, Domain 4"/>
    <property type="match status" value="1"/>
</dbReference>
<sequence length="185" mass="19737">MAHPGQEQESQAGGAERRSRLRQYQVQLLERMQAAKSGVAAGGRELGVLLGGQPCLLDLTQVSEIAPLQPVTPVPLAQPWYLGLASIRGTLTGIIDLASFRGQGAVAAGGDSRMVTFAPALGFNCALLVERVLGLRKLDDMTPAALPAGAPPWCGQQFQDGEGQRWTRIDLAQLVRDPRFLQVGL</sequence>
<dbReference type="EMBL" id="JACEZS010000020">
    <property type="protein sequence ID" value="MBA5607653.1"/>
    <property type="molecule type" value="Genomic_DNA"/>
</dbReference>
<proteinExistence type="predicted"/>
<name>A0A7W2I8R5_9BURK</name>
<dbReference type="Pfam" id="PF01584">
    <property type="entry name" value="CheW"/>
    <property type="match status" value="1"/>
</dbReference>
<accession>A0A7W2I8R5</accession>
<dbReference type="Gene3D" id="2.30.30.40">
    <property type="entry name" value="SH3 Domains"/>
    <property type="match status" value="1"/>
</dbReference>
<evidence type="ECO:0000313" key="2">
    <source>
        <dbReference type="EMBL" id="MBA5607653.1"/>
    </source>
</evidence>
<keyword evidence="3" id="KW-1185">Reference proteome</keyword>
<gene>
    <name evidence="2" type="ORF">H3H36_20045</name>
</gene>
<dbReference type="PROSITE" id="PS50851">
    <property type="entry name" value="CHEW"/>
    <property type="match status" value="1"/>
</dbReference>
<evidence type="ECO:0000313" key="3">
    <source>
        <dbReference type="Proteomes" id="UP000566711"/>
    </source>
</evidence>
<dbReference type="InterPro" id="IPR002545">
    <property type="entry name" value="CheW-lke_dom"/>
</dbReference>
<protein>
    <submittedName>
        <fullName evidence="2">Chemotaxis protein CheW</fullName>
    </submittedName>
</protein>